<comment type="subcellular location">
    <subcellularLocation>
        <location evidence="1">Membrane</location>
        <topology evidence="1">Multi-pass membrane protein</topology>
    </subcellularLocation>
</comment>
<dbReference type="AlphaFoldDB" id="A0A1Q9ANR9"/>
<evidence type="ECO:0000256" key="4">
    <source>
        <dbReference type="ARBA" id="ARBA00023136"/>
    </source>
</evidence>
<proteinExistence type="predicted"/>
<feature type="transmembrane region" description="Helical" evidence="5">
    <location>
        <begin position="93"/>
        <end position="113"/>
    </location>
</feature>
<dbReference type="InterPro" id="IPR032808">
    <property type="entry name" value="DoxX"/>
</dbReference>
<dbReference type="GO" id="GO:0016020">
    <property type="term" value="C:membrane"/>
    <property type="evidence" value="ECO:0007669"/>
    <property type="project" value="UniProtKB-SubCell"/>
</dbReference>
<keyword evidence="2 5" id="KW-0812">Transmembrane</keyword>
<evidence type="ECO:0000256" key="3">
    <source>
        <dbReference type="ARBA" id="ARBA00022989"/>
    </source>
</evidence>
<evidence type="ECO:0000256" key="1">
    <source>
        <dbReference type="ARBA" id="ARBA00004141"/>
    </source>
</evidence>
<gene>
    <name evidence="6" type="ORF">BJF92_21065</name>
</gene>
<name>A0A1Q9ANR9_9HYPH</name>
<sequence length="153" mass="16274">MAPRNRTAPPLAGRMLPRPLAGALSSPAVTFVALLALCSAYLQGALTKLFDFNGALAEMQHFGLQPAPLFAVGVILFELSMSALVLSGVLRWLGALALAGFTVLATFLAFRFWELPAGMERAMMTNGFFEHLGLVGAFLLVAIRDVAQRGGQP</sequence>
<dbReference type="EMBL" id="MKIO01000020">
    <property type="protein sequence ID" value="OLP57003.1"/>
    <property type="molecule type" value="Genomic_DNA"/>
</dbReference>
<keyword evidence="3 5" id="KW-1133">Transmembrane helix</keyword>
<comment type="caution">
    <text evidence="6">The sequence shown here is derived from an EMBL/GenBank/DDBJ whole genome shotgun (WGS) entry which is preliminary data.</text>
</comment>
<dbReference type="Pfam" id="PF07681">
    <property type="entry name" value="DoxX"/>
    <property type="match status" value="1"/>
</dbReference>
<dbReference type="Proteomes" id="UP000186143">
    <property type="component" value="Unassembled WGS sequence"/>
</dbReference>
<keyword evidence="4 5" id="KW-0472">Membrane</keyword>
<evidence type="ECO:0000313" key="7">
    <source>
        <dbReference type="Proteomes" id="UP000186143"/>
    </source>
</evidence>
<feature type="transmembrane region" description="Helical" evidence="5">
    <location>
        <begin position="68"/>
        <end position="86"/>
    </location>
</feature>
<evidence type="ECO:0000256" key="2">
    <source>
        <dbReference type="ARBA" id="ARBA00022692"/>
    </source>
</evidence>
<evidence type="ECO:0000313" key="6">
    <source>
        <dbReference type="EMBL" id="OLP57003.1"/>
    </source>
</evidence>
<dbReference type="STRING" id="1672749.BJF92_21065"/>
<feature type="transmembrane region" description="Helical" evidence="5">
    <location>
        <begin position="128"/>
        <end position="147"/>
    </location>
</feature>
<reference evidence="6 7" key="1">
    <citation type="submission" date="2016-09" db="EMBL/GenBank/DDBJ databases">
        <title>Rhizobium sp. nov., a novel species isolated from the rice rhizosphere.</title>
        <authorList>
            <person name="Zhao J."/>
            <person name="Zhang X."/>
        </authorList>
    </citation>
    <scope>NUCLEOTIDE SEQUENCE [LARGE SCALE GENOMIC DNA]</scope>
    <source>
        <strain evidence="6 7">MH17</strain>
    </source>
</reference>
<organism evidence="6 7">
    <name type="scientific">Xaviernesmea rhizosphaerae</name>
    <dbReference type="NCBI Taxonomy" id="1672749"/>
    <lineage>
        <taxon>Bacteria</taxon>
        <taxon>Pseudomonadati</taxon>
        <taxon>Pseudomonadota</taxon>
        <taxon>Alphaproteobacteria</taxon>
        <taxon>Hyphomicrobiales</taxon>
        <taxon>Rhizobiaceae</taxon>
        <taxon>Rhizobium/Agrobacterium group</taxon>
        <taxon>Xaviernesmea</taxon>
    </lineage>
</organism>
<accession>A0A1Q9ANR9</accession>
<evidence type="ECO:0000256" key="5">
    <source>
        <dbReference type="SAM" id="Phobius"/>
    </source>
</evidence>
<protein>
    <submittedName>
        <fullName evidence="6">DoxX family protein</fullName>
    </submittedName>
</protein>